<feature type="region of interest" description="Disordered" evidence="2">
    <location>
        <begin position="1"/>
        <end position="33"/>
    </location>
</feature>
<dbReference type="PANTHER" id="PTHR13261">
    <property type="entry name" value="BRCA2 AND CDKN1A INTERACTING PROTEIN"/>
    <property type="match status" value="1"/>
</dbReference>
<name>A0A9N8VZI4_9GLOM</name>
<dbReference type="Pfam" id="PF13862">
    <property type="entry name" value="BCCIP"/>
    <property type="match status" value="1"/>
</dbReference>
<dbReference type="PIRSF" id="PIRSF028983">
    <property type="entry name" value="BCP1"/>
    <property type="match status" value="1"/>
</dbReference>
<evidence type="ECO:0000256" key="1">
    <source>
        <dbReference type="ARBA" id="ARBA00006781"/>
    </source>
</evidence>
<proteinExistence type="inferred from homology"/>
<evidence type="ECO:0000313" key="3">
    <source>
        <dbReference type="EMBL" id="CAG8471831.1"/>
    </source>
</evidence>
<evidence type="ECO:0000256" key="2">
    <source>
        <dbReference type="SAM" id="MobiDB-lite"/>
    </source>
</evidence>
<sequence>MGKRKANDDKIDSMDISGEESDEEGASDGGENEHLENEIVDVDFDFFDPKEIDYQTIKQLMIQLFSTDAELFNLSELSELIISQPLLGTTVKIDGADSDPYALLTVLNMNEHKRLINMPVQLVPPMYKMLQEEIQWAIEDKEPYEFEWFLIITKTYREIDSTLDEEDVMPKKKMKKVKSSEPTIFYFHPEDEIIEQIANYQCNFKLTKQTVTSDSKRAFSDFGITPAMKIFILHKSKLDQLINDLEAACK</sequence>
<protein>
    <submittedName>
        <fullName evidence="3">15966_t:CDS:1</fullName>
    </submittedName>
</protein>
<dbReference type="PANTHER" id="PTHR13261:SF0">
    <property type="entry name" value="BRCA2 AND CDKN1A-INTERACTING PROTEIN"/>
    <property type="match status" value="1"/>
</dbReference>
<keyword evidence="4" id="KW-1185">Reference proteome</keyword>
<comment type="caution">
    <text evidence="3">The sequence shown here is derived from an EMBL/GenBank/DDBJ whole genome shotgun (WGS) entry which is preliminary data.</text>
</comment>
<dbReference type="Proteomes" id="UP000789570">
    <property type="component" value="Unassembled WGS sequence"/>
</dbReference>
<dbReference type="EMBL" id="CAJVPQ010000332">
    <property type="protein sequence ID" value="CAG8471831.1"/>
    <property type="molecule type" value="Genomic_DNA"/>
</dbReference>
<dbReference type="InterPro" id="IPR025602">
    <property type="entry name" value="BCP1_family"/>
</dbReference>
<dbReference type="AlphaFoldDB" id="A0A9N8VZI4"/>
<reference evidence="3" key="1">
    <citation type="submission" date="2021-06" db="EMBL/GenBank/DDBJ databases">
        <authorList>
            <person name="Kallberg Y."/>
            <person name="Tangrot J."/>
            <person name="Rosling A."/>
        </authorList>
    </citation>
    <scope>NUCLEOTIDE SEQUENCE</scope>
    <source>
        <strain evidence="3">UK204</strain>
    </source>
</reference>
<feature type="compositionally biased region" description="Basic and acidic residues" evidence="2">
    <location>
        <begin position="1"/>
        <end position="13"/>
    </location>
</feature>
<accession>A0A9N8VZI4</accession>
<comment type="similarity">
    <text evidence="1">Belongs to the BCP1 family.</text>
</comment>
<feature type="compositionally biased region" description="Acidic residues" evidence="2">
    <location>
        <begin position="17"/>
        <end position="26"/>
    </location>
</feature>
<gene>
    <name evidence="3" type="ORF">FCALED_LOCUS2262</name>
</gene>
<organism evidence="3 4">
    <name type="scientific">Funneliformis caledonium</name>
    <dbReference type="NCBI Taxonomy" id="1117310"/>
    <lineage>
        <taxon>Eukaryota</taxon>
        <taxon>Fungi</taxon>
        <taxon>Fungi incertae sedis</taxon>
        <taxon>Mucoromycota</taxon>
        <taxon>Glomeromycotina</taxon>
        <taxon>Glomeromycetes</taxon>
        <taxon>Glomerales</taxon>
        <taxon>Glomeraceae</taxon>
        <taxon>Funneliformis</taxon>
    </lineage>
</organism>
<evidence type="ECO:0000313" key="4">
    <source>
        <dbReference type="Proteomes" id="UP000789570"/>
    </source>
</evidence>
<dbReference type="GO" id="GO:0005634">
    <property type="term" value="C:nucleus"/>
    <property type="evidence" value="ECO:0007669"/>
    <property type="project" value="TreeGrafter"/>
</dbReference>
<dbReference type="OrthoDB" id="27543at2759"/>